<proteinExistence type="inferred from homology"/>
<feature type="active site" description="Proton donor" evidence="4">
    <location>
        <position position="11"/>
    </location>
</feature>
<evidence type="ECO:0000256" key="3">
    <source>
        <dbReference type="PIRNR" id="PIRNR021362"/>
    </source>
</evidence>
<organism evidence="5 6">
    <name type="scientific">Clostridium paridis</name>
    <dbReference type="NCBI Taxonomy" id="2803863"/>
    <lineage>
        <taxon>Bacteria</taxon>
        <taxon>Bacillati</taxon>
        <taxon>Bacillota</taxon>
        <taxon>Clostridia</taxon>
        <taxon>Eubacteriales</taxon>
        <taxon>Clostridiaceae</taxon>
        <taxon>Clostridium</taxon>
    </lineage>
</organism>
<keyword evidence="2 3" id="KW-0378">Hydrolase</keyword>
<dbReference type="Proteomes" id="UP000623681">
    <property type="component" value="Unassembled WGS sequence"/>
</dbReference>
<dbReference type="PIRSF" id="PIRSF021362">
    <property type="entry name" value="UCP021362_HAD"/>
    <property type="match status" value="1"/>
</dbReference>
<dbReference type="GO" id="GO:0009264">
    <property type="term" value="P:deoxyribonucleotide catabolic process"/>
    <property type="evidence" value="ECO:0007669"/>
    <property type="project" value="InterPro"/>
</dbReference>
<evidence type="ECO:0000313" key="5">
    <source>
        <dbReference type="EMBL" id="MBL4930373.1"/>
    </source>
</evidence>
<dbReference type="EC" id="3.1.3.-" evidence="3"/>
<keyword evidence="6" id="KW-1185">Reference proteome</keyword>
<dbReference type="InterPro" id="IPR052419">
    <property type="entry name" value="5_3-deoxyribonucleotidase-like"/>
</dbReference>
<gene>
    <name evidence="5" type="ORF">JK634_00915</name>
</gene>
<dbReference type="InterPro" id="IPR009206">
    <property type="entry name" value="Nucleotidase_putative"/>
</dbReference>
<accession>A0A937K3D5</accession>
<comment type="similarity">
    <text evidence="1 3">Belongs to the 5'(3')-deoxyribonucleotidase family.</text>
</comment>
<dbReference type="RefSeq" id="WP_202765756.1">
    <property type="nucleotide sequence ID" value="NZ_JAESWA010000004.1"/>
</dbReference>
<evidence type="ECO:0000256" key="2">
    <source>
        <dbReference type="ARBA" id="ARBA00022801"/>
    </source>
</evidence>
<dbReference type="EMBL" id="JAESWA010000004">
    <property type="protein sequence ID" value="MBL4930373.1"/>
    <property type="molecule type" value="Genomic_DNA"/>
</dbReference>
<dbReference type="Gene3D" id="3.40.50.1000">
    <property type="entry name" value="HAD superfamily/HAD-like"/>
    <property type="match status" value="1"/>
</dbReference>
<sequence>MVNLNICIDIDGTITDAYYWLDFCNEYFNTNITKEQVTEYSIHNVLGIEEESYNEFYNKNKFILHEDQPLRENVQEILAKLSEDNSIYFVTARDKSLSMLTHRYLRKNNIPYNDLFVLGSHYKVDKAKDLNCDIFIEDNYENAIQLSTAGFKVLLLDTNYNRHTLNENITRVHNWNEIYEIIEKLLLQSKAM</sequence>
<name>A0A937K3D5_9CLOT</name>
<dbReference type="GO" id="GO:0008253">
    <property type="term" value="F:5'-nucleotidase activity"/>
    <property type="evidence" value="ECO:0007669"/>
    <property type="project" value="InterPro"/>
</dbReference>
<dbReference type="InterPro" id="IPR023214">
    <property type="entry name" value="HAD_sf"/>
</dbReference>
<dbReference type="SUPFAM" id="SSF56784">
    <property type="entry name" value="HAD-like"/>
    <property type="match status" value="1"/>
</dbReference>
<protein>
    <recommendedName>
        <fullName evidence="3">Nucleotidase</fullName>
        <ecNumber evidence="3">3.1.3.-</ecNumber>
    </recommendedName>
</protein>
<dbReference type="AlphaFoldDB" id="A0A937K3D5"/>
<dbReference type="InterPro" id="IPR010708">
    <property type="entry name" value="5'(3')-deoxyribonucleotidase"/>
</dbReference>
<comment type="caution">
    <text evidence="5">The sequence shown here is derived from an EMBL/GenBank/DDBJ whole genome shotgun (WGS) entry which is preliminary data.</text>
</comment>
<reference evidence="5" key="1">
    <citation type="submission" date="2021-01" db="EMBL/GenBank/DDBJ databases">
        <title>Genome public.</title>
        <authorList>
            <person name="Liu C."/>
            <person name="Sun Q."/>
        </authorList>
    </citation>
    <scope>NUCLEOTIDE SEQUENCE</scope>
    <source>
        <strain evidence="5">YIM B02565</strain>
    </source>
</reference>
<evidence type="ECO:0000256" key="1">
    <source>
        <dbReference type="ARBA" id="ARBA00009589"/>
    </source>
</evidence>
<evidence type="ECO:0000313" key="6">
    <source>
        <dbReference type="Proteomes" id="UP000623681"/>
    </source>
</evidence>
<dbReference type="PANTHER" id="PTHR35134">
    <property type="entry name" value="NUCLEOTIDASE YQFW-RELATED"/>
    <property type="match status" value="1"/>
</dbReference>
<dbReference type="PANTHER" id="PTHR35134:SF2">
    <property type="entry name" value="NUCLEOTIDASE YQFW-RELATED"/>
    <property type="match status" value="1"/>
</dbReference>
<dbReference type="Pfam" id="PF06941">
    <property type="entry name" value="NT5C"/>
    <property type="match status" value="1"/>
</dbReference>
<dbReference type="InterPro" id="IPR036412">
    <property type="entry name" value="HAD-like_sf"/>
</dbReference>
<feature type="active site" description="Nucleophile" evidence="4">
    <location>
        <position position="9"/>
    </location>
</feature>
<evidence type="ECO:0000256" key="4">
    <source>
        <dbReference type="PIRSR" id="PIRSR610708-1"/>
    </source>
</evidence>